<dbReference type="Proteomes" id="UP000664369">
    <property type="component" value="Unassembled WGS sequence"/>
</dbReference>
<feature type="domain" description="SnoaL-like" evidence="1">
    <location>
        <begin position="13"/>
        <end position="121"/>
    </location>
</feature>
<dbReference type="SUPFAM" id="SSF54427">
    <property type="entry name" value="NTF2-like"/>
    <property type="match status" value="1"/>
</dbReference>
<protein>
    <submittedName>
        <fullName evidence="2">Nuclear transport factor 2 family protein</fullName>
    </submittedName>
</protein>
<dbReference type="Gene3D" id="3.10.450.50">
    <property type="match status" value="1"/>
</dbReference>
<proteinExistence type="predicted"/>
<evidence type="ECO:0000259" key="1">
    <source>
        <dbReference type="Pfam" id="PF12680"/>
    </source>
</evidence>
<sequence length="135" mass="15096">MAPLLFDTRLLVSTYLQALAARDVPTLMMCFADRVDWDVPGARDLAPWLGPRQQRAEIQQFFELLFAHTVPVDAHLEHLLVEGPVAIVTGTFSSTLTQTGRLFTSPFFISLTMVQGKIVRYRLLEDTHALVVALA</sequence>
<dbReference type="InterPro" id="IPR032710">
    <property type="entry name" value="NTF2-like_dom_sf"/>
</dbReference>
<accession>A0ABS3QPV6</accession>
<reference evidence="2 3" key="1">
    <citation type="submission" date="2021-03" db="EMBL/GenBank/DDBJ databases">
        <authorList>
            <person name="Kim M.K."/>
        </authorList>
    </citation>
    <scope>NUCLEOTIDE SEQUENCE [LARGE SCALE GENOMIC DNA]</scope>
    <source>
        <strain evidence="2 3">BT442</strain>
    </source>
</reference>
<dbReference type="EMBL" id="JAGETZ010000023">
    <property type="protein sequence ID" value="MBO2012968.1"/>
    <property type="molecule type" value="Genomic_DNA"/>
</dbReference>
<dbReference type="RefSeq" id="WP_208178708.1">
    <property type="nucleotide sequence ID" value="NZ_JAGETZ010000023.1"/>
</dbReference>
<evidence type="ECO:0000313" key="3">
    <source>
        <dbReference type="Proteomes" id="UP000664369"/>
    </source>
</evidence>
<keyword evidence="3" id="KW-1185">Reference proteome</keyword>
<dbReference type="Pfam" id="PF12680">
    <property type="entry name" value="SnoaL_2"/>
    <property type="match status" value="1"/>
</dbReference>
<organism evidence="2 3">
    <name type="scientific">Hymenobacter negativus</name>
    <dbReference type="NCBI Taxonomy" id="2795026"/>
    <lineage>
        <taxon>Bacteria</taxon>
        <taxon>Pseudomonadati</taxon>
        <taxon>Bacteroidota</taxon>
        <taxon>Cytophagia</taxon>
        <taxon>Cytophagales</taxon>
        <taxon>Hymenobacteraceae</taxon>
        <taxon>Hymenobacter</taxon>
    </lineage>
</organism>
<name>A0ABS3QPV6_9BACT</name>
<comment type="caution">
    <text evidence="2">The sequence shown here is derived from an EMBL/GenBank/DDBJ whole genome shotgun (WGS) entry which is preliminary data.</text>
</comment>
<gene>
    <name evidence="2" type="ORF">J4E00_28155</name>
</gene>
<dbReference type="InterPro" id="IPR037401">
    <property type="entry name" value="SnoaL-like"/>
</dbReference>
<evidence type="ECO:0000313" key="2">
    <source>
        <dbReference type="EMBL" id="MBO2012968.1"/>
    </source>
</evidence>